<dbReference type="Proteomes" id="UP000799754">
    <property type="component" value="Unassembled WGS sequence"/>
</dbReference>
<proteinExistence type="predicted"/>
<name>A0ACB6RW72_9PLEO</name>
<evidence type="ECO:0000313" key="2">
    <source>
        <dbReference type="Proteomes" id="UP000799754"/>
    </source>
</evidence>
<protein>
    <submittedName>
        <fullName evidence="1">Uncharacterized protein</fullName>
    </submittedName>
</protein>
<evidence type="ECO:0000313" key="1">
    <source>
        <dbReference type="EMBL" id="KAF2626043.1"/>
    </source>
</evidence>
<organism evidence="1 2">
    <name type="scientific">Macroventuria anomochaeta</name>
    <dbReference type="NCBI Taxonomy" id="301207"/>
    <lineage>
        <taxon>Eukaryota</taxon>
        <taxon>Fungi</taxon>
        <taxon>Dikarya</taxon>
        <taxon>Ascomycota</taxon>
        <taxon>Pezizomycotina</taxon>
        <taxon>Dothideomycetes</taxon>
        <taxon>Pleosporomycetidae</taxon>
        <taxon>Pleosporales</taxon>
        <taxon>Pleosporineae</taxon>
        <taxon>Didymellaceae</taxon>
        <taxon>Macroventuria</taxon>
    </lineage>
</organism>
<sequence length="279" mass="29762">MASNTHSDLEVVAPSANDTYKYPYKSPEPIPAYSNTASDTNKIAYESATYERPTPARICGLRNRTFWIVVIAAIVVVAGAVGGGIGGALASRSSSNSKSSNSNSNVEAPQSSAQSSSTTQTPTSSTPTSSTQIISTSTIVGPTNSPEPTLLRDCPSSNNSIYSVTYGSTSYQFRKICNNAYLNVNGVSAQVQGVVKSLDDCIDRCAIYNRNNATEIQAGRDPICNAVCWRNTFDKTNDWEGGRCFGYTTQNTTVNGQTSFRITNTADICDSAALVNQDF</sequence>
<gene>
    <name evidence="1" type="ORF">BU25DRAFT_412281</name>
</gene>
<dbReference type="EMBL" id="MU006723">
    <property type="protein sequence ID" value="KAF2626043.1"/>
    <property type="molecule type" value="Genomic_DNA"/>
</dbReference>
<reference evidence="1" key="1">
    <citation type="journal article" date="2020" name="Stud. Mycol.">
        <title>101 Dothideomycetes genomes: a test case for predicting lifestyles and emergence of pathogens.</title>
        <authorList>
            <person name="Haridas S."/>
            <person name="Albert R."/>
            <person name="Binder M."/>
            <person name="Bloem J."/>
            <person name="Labutti K."/>
            <person name="Salamov A."/>
            <person name="Andreopoulos B."/>
            <person name="Baker S."/>
            <person name="Barry K."/>
            <person name="Bills G."/>
            <person name="Bluhm B."/>
            <person name="Cannon C."/>
            <person name="Castanera R."/>
            <person name="Culley D."/>
            <person name="Daum C."/>
            <person name="Ezra D."/>
            <person name="Gonzalez J."/>
            <person name="Henrissat B."/>
            <person name="Kuo A."/>
            <person name="Liang C."/>
            <person name="Lipzen A."/>
            <person name="Lutzoni F."/>
            <person name="Magnuson J."/>
            <person name="Mondo S."/>
            <person name="Nolan M."/>
            <person name="Ohm R."/>
            <person name="Pangilinan J."/>
            <person name="Park H.-J."/>
            <person name="Ramirez L."/>
            <person name="Alfaro M."/>
            <person name="Sun H."/>
            <person name="Tritt A."/>
            <person name="Yoshinaga Y."/>
            <person name="Zwiers L.-H."/>
            <person name="Turgeon B."/>
            <person name="Goodwin S."/>
            <person name="Spatafora J."/>
            <person name="Crous P."/>
            <person name="Grigoriev I."/>
        </authorList>
    </citation>
    <scope>NUCLEOTIDE SEQUENCE</scope>
    <source>
        <strain evidence="1">CBS 525.71</strain>
    </source>
</reference>
<keyword evidence="2" id="KW-1185">Reference proteome</keyword>
<comment type="caution">
    <text evidence="1">The sequence shown here is derived from an EMBL/GenBank/DDBJ whole genome shotgun (WGS) entry which is preliminary data.</text>
</comment>
<accession>A0ACB6RW72</accession>